<accession>A0AAV7QZS2</accession>
<comment type="caution">
    <text evidence="1">The sequence shown here is derived from an EMBL/GenBank/DDBJ whole genome shotgun (WGS) entry which is preliminary data.</text>
</comment>
<evidence type="ECO:0000313" key="2">
    <source>
        <dbReference type="Proteomes" id="UP001066276"/>
    </source>
</evidence>
<dbReference type="EMBL" id="JANPWB010000010">
    <property type="protein sequence ID" value="KAJ1143900.1"/>
    <property type="molecule type" value="Genomic_DNA"/>
</dbReference>
<dbReference type="AlphaFoldDB" id="A0AAV7QZS2"/>
<organism evidence="1 2">
    <name type="scientific">Pleurodeles waltl</name>
    <name type="common">Iberian ribbed newt</name>
    <dbReference type="NCBI Taxonomy" id="8319"/>
    <lineage>
        <taxon>Eukaryota</taxon>
        <taxon>Metazoa</taxon>
        <taxon>Chordata</taxon>
        <taxon>Craniata</taxon>
        <taxon>Vertebrata</taxon>
        <taxon>Euteleostomi</taxon>
        <taxon>Amphibia</taxon>
        <taxon>Batrachia</taxon>
        <taxon>Caudata</taxon>
        <taxon>Salamandroidea</taxon>
        <taxon>Salamandridae</taxon>
        <taxon>Pleurodelinae</taxon>
        <taxon>Pleurodeles</taxon>
    </lineage>
</organism>
<name>A0AAV7QZS2_PLEWA</name>
<keyword evidence="2" id="KW-1185">Reference proteome</keyword>
<proteinExistence type="predicted"/>
<reference evidence="1" key="1">
    <citation type="journal article" date="2022" name="bioRxiv">
        <title>Sequencing and chromosome-scale assembly of the giantPleurodeles waltlgenome.</title>
        <authorList>
            <person name="Brown T."/>
            <person name="Elewa A."/>
            <person name="Iarovenko S."/>
            <person name="Subramanian E."/>
            <person name="Araus A.J."/>
            <person name="Petzold A."/>
            <person name="Susuki M."/>
            <person name="Suzuki K.-i.T."/>
            <person name="Hayashi T."/>
            <person name="Toyoda A."/>
            <person name="Oliveira C."/>
            <person name="Osipova E."/>
            <person name="Leigh N.D."/>
            <person name="Simon A."/>
            <person name="Yun M.H."/>
        </authorList>
    </citation>
    <scope>NUCLEOTIDE SEQUENCE</scope>
    <source>
        <strain evidence="1">20211129_DDA</strain>
        <tissue evidence="1">Liver</tissue>
    </source>
</reference>
<dbReference type="Proteomes" id="UP001066276">
    <property type="component" value="Chromosome 6"/>
</dbReference>
<sequence length="88" mass="9817">MCWCLSQQVGTLLGGPEDPRATSWNRAALELRKSQRVMARVSLRGNRGRVSTVAEVEEARRKAEVIKTTARHREGGIVVCPLTVEEEE</sequence>
<gene>
    <name evidence="1" type="ORF">NDU88_010202</name>
</gene>
<protein>
    <submittedName>
        <fullName evidence="1">Uncharacterized protein</fullName>
    </submittedName>
</protein>
<evidence type="ECO:0000313" key="1">
    <source>
        <dbReference type="EMBL" id="KAJ1143900.1"/>
    </source>
</evidence>